<dbReference type="Proteomes" id="UP000095131">
    <property type="component" value="Unassembled WGS sequence"/>
</dbReference>
<comment type="caution">
    <text evidence="5">The sequence shown here is derived from an EMBL/GenBank/DDBJ whole genome shotgun (WGS) entry which is preliminary data.</text>
</comment>
<dbReference type="InterPro" id="IPR052355">
    <property type="entry name" value="CENP-V-like"/>
</dbReference>
<dbReference type="PATRIC" id="fig|45658.8.peg.3714"/>
<keyword evidence="2" id="KW-0479">Metal-binding</keyword>
<dbReference type="GO" id="GO:0016846">
    <property type="term" value="F:carbon-sulfur lyase activity"/>
    <property type="evidence" value="ECO:0007669"/>
    <property type="project" value="InterPro"/>
</dbReference>
<gene>
    <name evidence="5" type="ORF">VSF3289_03743</name>
</gene>
<keyword evidence="3" id="KW-0862">Zinc</keyword>
<evidence type="ECO:0000256" key="2">
    <source>
        <dbReference type="ARBA" id="ARBA00022723"/>
    </source>
</evidence>
<sequence>MPKTYSGSCHCGLIKFEVLADIDHLRECNCSICLRRGALNFRVPAENLTVLTPLENAVLYQWGRETAEDYFCPKCGILPFRKPSQLTKAEVEAGKVPFTGWAVNARCLSGLNISEIPVVKIDGASL</sequence>
<evidence type="ECO:0000256" key="1">
    <source>
        <dbReference type="ARBA" id="ARBA00005495"/>
    </source>
</evidence>
<comment type="similarity">
    <text evidence="1">Belongs to the Gfa family.</text>
</comment>
<dbReference type="EMBL" id="MDCJ01000007">
    <property type="protein sequence ID" value="ODS04604.1"/>
    <property type="molecule type" value="Genomic_DNA"/>
</dbReference>
<dbReference type="InterPro" id="IPR006913">
    <property type="entry name" value="CENP-V/GFA"/>
</dbReference>
<evidence type="ECO:0000256" key="3">
    <source>
        <dbReference type="ARBA" id="ARBA00022833"/>
    </source>
</evidence>
<protein>
    <submittedName>
        <fullName evidence="5">Centromere protein</fullName>
    </submittedName>
</protein>
<organism evidence="5 6">
    <name type="scientific">Vibrio scophthalmi</name>
    <dbReference type="NCBI Taxonomy" id="45658"/>
    <lineage>
        <taxon>Bacteria</taxon>
        <taxon>Pseudomonadati</taxon>
        <taxon>Pseudomonadota</taxon>
        <taxon>Gammaproteobacteria</taxon>
        <taxon>Vibrionales</taxon>
        <taxon>Vibrionaceae</taxon>
        <taxon>Vibrio</taxon>
    </lineage>
</organism>
<dbReference type="PANTHER" id="PTHR28620">
    <property type="entry name" value="CENTROMERE PROTEIN V"/>
    <property type="match status" value="1"/>
</dbReference>
<dbReference type="PANTHER" id="PTHR28620:SF1">
    <property type="entry name" value="CENP-V_GFA DOMAIN-CONTAINING PROTEIN"/>
    <property type="match status" value="1"/>
</dbReference>
<proteinExistence type="inferred from homology"/>
<evidence type="ECO:0000313" key="5">
    <source>
        <dbReference type="EMBL" id="ODS04604.1"/>
    </source>
</evidence>
<accession>A0A1E3WFN1</accession>
<evidence type="ECO:0000259" key="4">
    <source>
        <dbReference type="PROSITE" id="PS51891"/>
    </source>
</evidence>
<feature type="domain" description="CENP-V/GFA" evidence="4">
    <location>
        <begin position="5"/>
        <end position="126"/>
    </location>
</feature>
<dbReference type="PROSITE" id="PS51891">
    <property type="entry name" value="CENP_V_GFA"/>
    <property type="match status" value="1"/>
</dbReference>
<name>A0A1E3WFN1_9VIBR</name>
<dbReference type="InterPro" id="IPR011057">
    <property type="entry name" value="Mss4-like_sf"/>
</dbReference>
<dbReference type="Pfam" id="PF04828">
    <property type="entry name" value="GFA"/>
    <property type="match status" value="1"/>
</dbReference>
<dbReference type="GO" id="GO:0046872">
    <property type="term" value="F:metal ion binding"/>
    <property type="evidence" value="ECO:0007669"/>
    <property type="project" value="UniProtKB-KW"/>
</dbReference>
<reference evidence="5 6" key="1">
    <citation type="submission" date="2016-08" db="EMBL/GenBank/DDBJ databases">
        <title>Genome sequencing of Vibrio scophthalmi strain FP3289, an isolated from Paralichthys olivaceus.</title>
        <authorList>
            <person name="Han H.-J."/>
        </authorList>
    </citation>
    <scope>NUCLEOTIDE SEQUENCE [LARGE SCALE GENOMIC DNA]</scope>
    <source>
        <strain evidence="5 6">FP3289</strain>
    </source>
</reference>
<dbReference type="Gene3D" id="2.170.150.70">
    <property type="match status" value="1"/>
</dbReference>
<evidence type="ECO:0000313" key="6">
    <source>
        <dbReference type="Proteomes" id="UP000095131"/>
    </source>
</evidence>
<dbReference type="OrthoDB" id="9805575at2"/>
<dbReference type="AlphaFoldDB" id="A0A1E3WFN1"/>
<dbReference type="SUPFAM" id="SSF51316">
    <property type="entry name" value="Mss4-like"/>
    <property type="match status" value="1"/>
</dbReference>